<dbReference type="Proteomes" id="UP000325529">
    <property type="component" value="Chromosome"/>
</dbReference>
<evidence type="ECO:0008006" key="5">
    <source>
        <dbReference type="Google" id="ProtNLM"/>
    </source>
</evidence>
<dbReference type="AlphaFoldDB" id="E9KTA1"/>
<dbReference type="Pfam" id="PF03995">
    <property type="entry name" value="Inhibitor_I36"/>
    <property type="match status" value="1"/>
</dbReference>
<protein>
    <recommendedName>
        <fullName evidence="5">Peptidase inhibitor family I36 protein</fullName>
    </recommendedName>
</protein>
<reference evidence="2" key="1">
    <citation type="journal article" date="2011" name="J. Am. Chem. Soc.">
        <title>Biosynthesis of the allylmalonyl-CoA extender unit for the FK506 polyketide synthase proceeds through a dedicated polyketide synthase and facilitates the mutasynthesis of analogues.</title>
        <authorList>
            <person name="Mo S."/>
            <person name="Kim D.H."/>
            <person name="Lee J.H."/>
            <person name="Park J.W."/>
            <person name="Basnet D.B."/>
            <person name="Ban Y.H."/>
            <person name="Yoo Y.J."/>
            <person name="Chen S.W."/>
            <person name="Park S.R."/>
            <person name="Choi E.A."/>
            <person name="Kim E."/>
            <person name="Jin Y.Y."/>
            <person name="Lee S.K."/>
            <person name="Park J.Y."/>
            <person name="Liu Y."/>
            <person name="Lee M.O."/>
            <person name="Lee K.S."/>
            <person name="Kim S.J."/>
            <person name="Kim D."/>
            <person name="Park B.C."/>
            <person name="Lee S.G."/>
            <person name="Kwon H.J."/>
            <person name="Suh J.W."/>
            <person name="Moore B.S."/>
            <person name="Lim S.K."/>
            <person name="Yoon Y.J."/>
        </authorList>
    </citation>
    <scope>NUCLEOTIDE SEQUENCE</scope>
    <source>
        <strain evidence="2">KCTC 9225</strain>
    </source>
</reference>
<sequence length="121" mass="12861">MRVKRVIASSAAAAALVTAGLAATAAPAEAAWTCPSTKLCAYLNLNGVGDPGEVAGNNTNLKQYAKFAGAESLYNHGTQCAVTVYSELNYGGRSYRMLRGDKVNLNGTAFWHHTYSNQWCV</sequence>
<evidence type="ECO:0000313" key="4">
    <source>
        <dbReference type="Proteomes" id="UP000325529"/>
    </source>
</evidence>
<dbReference type="KEGG" id="ska:CP970_02150"/>
<keyword evidence="4" id="KW-1185">Reference proteome</keyword>
<reference evidence="3 4" key="2">
    <citation type="submission" date="2017-09" db="EMBL/GenBank/DDBJ databases">
        <authorList>
            <person name="Lee N."/>
            <person name="Cho B.-K."/>
        </authorList>
    </citation>
    <scope>NUCLEOTIDE SEQUENCE [LARGE SCALE GENOMIC DNA]</scope>
    <source>
        <strain evidence="3 4">ATCC 12853</strain>
    </source>
</reference>
<name>E9KTA1_STRKN</name>
<keyword evidence="1" id="KW-0732">Signal</keyword>
<feature type="signal peptide" evidence="1">
    <location>
        <begin position="1"/>
        <end position="30"/>
    </location>
</feature>
<gene>
    <name evidence="3" type="ORF">CP970_02150</name>
    <name evidence="2" type="ORF">Tcs_SK_017</name>
</gene>
<dbReference type="Gene3D" id="2.60.20.10">
    <property type="entry name" value="Crystallins"/>
    <property type="match status" value="1"/>
</dbReference>
<organism evidence="2">
    <name type="scientific">Streptomyces kanamyceticus</name>
    <dbReference type="NCBI Taxonomy" id="1967"/>
    <lineage>
        <taxon>Bacteria</taxon>
        <taxon>Bacillati</taxon>
        <taxon>Actinomycetota</taxon>
        <taxon>Actinomycetes</taxon>
        <taxon>Kitasatosporales</taxon>
        <taxon>Streptomycetaceae</taxon>
        <taxon>Streptomyces</taxon>
    </lineage>
</organism>
<dbReference type="EMBL" id="CP023699">
    <property type="protein sequence ID" value="QEU89888.1"/>
    <property type="molecule type" value="Genomic_DNA"/>
</dbReference>
<feature type="chain" id="PRO_5044730299" description="Peptidase inhibitor family I36 protein" evidence="1">
    <location>
        <begin position="31"/>
        <end position="121"/>
    </location>
</feature>
<evidence type="ECO:0000313" key="3">
    <source>
        <dbReference type="EMBL" id="QEU89888.1"/>
    </source>
</evidence>
<dbReference type="OrthoDB" id="4274714at2"/>
<accession>E9KTA1</accession>
<evidence type="ECO:0000256" key="1">
    <source>
        <dbReference type="SAM" id="SignalP"/>
    </source>
</evidence>
<dbReference type="RefSeq" id="WP_055549638.1">
    <property type="nucleotide sequence ID" value="NZ_CP023699.1"/>
</dbReference>
<evidence type="ECO:0000313" key="2">
    <source>
        <dbReference type="EMBL" id="ADU56271.1"/>
    </source>
</evidence>
<dbReference type="EMBL" id="HM116536">
    <property type="protein sequence ID" value="ADU56271.1"/>
    <property type="molecule type" value="Genomic_DNA"/>
</dbReference>
<proteinExistence type="predicted"/>